<proteinExistence type="predicted"/>
<dbReference type="PANTHER" id="PTHR43312:SF2">
    <property type="entry name" value="OXIDOREDUCTASE"/>
    <property type="match status" value="1"/>
</dbReference>
<keyword evidence="6" id="KW-1185">Reference proteome</keyword>
<dbReference type="GO" id="GO:0051536">
    <property type="term" value="F:iron-sulfur cluster binding"/>
    <property type="evidence" value="ECO:0007669"/>
    <property type="project" value="UniProtKB-KW"/>
</dbReference>
<dbReference type="InterPro" id="IPR053135">
    <property type="entry name" value="AKR2_Oxidoreductase"/>
</dbReference>
<evidence type="ECO:0000313" key="6">
    <source>
        <dbReference type="Proteomes" id="UP000184251"/>
    </source>
</evidence>
<dbReference type="STRING" id="1120975.SAMN02746064_00360"/>
<evidence type="ECO:0000256" key="1">
    <source>
        <dbReference type="ARBA" id="ARBA00022723"/>
    </source>
</evidence>
<dbReference type="OrthoDB" id="9773828at2"/>
<reference evidence="5 6" key="1">
    <citation type="submission" date="2016-11" db="EMBL/GenBank/DDBJ databases">
        <authorList>
            <person name="Jaros S."/>
            <person name="Januszkiewicz K."/>
            <person name="Wedrychowicz H."/>
        </authorList>
    </citation>
    <scope>NUCLEOTIDE SEQUENCE [LARGE SCALE GENOMIC DNA]</scope>
    <source>
        <strain evidence="5 6">DSM 14828</strain>
    </source>
</reference>
<dbReference type="SUPFAM" id="SSF51430">
    <property type="entry name" value="NAD(P)-linked oxidoreductase"/>
    <property type="match status" value="1"/>
</dbReference>
<dbReference type="PANTHER" id="PTHR43312">
    <property type="entry name" value="D-THREO-ALDOSE 1-DEHYDROGENASE"/>
    <property type="match status" value="1"/>
</dbReference>
<feature type="domain" description="4Fe-4S ferredoxin-type" evidence="4">
    <location>
        <begin position="335"/>
        <end position="363"/>
    </location>
</feature>
<organism evidence="5 6">
    <name type="scientific">Alkalibacter saccharofermentans DSM 14828</name>
    <dbReference type="NCBI Taxonomy" id="1120975"/>
    <lineage>
        <taxon>Bacteria</taxon>
        <taxon>Bacillati</taxon>
        <taxon>Bacillota</taxon>
        <taxon>Clostridia</taxon>
        <taxon>Eubacteriales</taxon>
        <taxon>Eubacteriaceae</taxon>
        <taxon>Alkalibacter</taxon>
    </lineage>
</organism>
<dbReference type="InterPro" id="IPR017900">
    <property type="entry name" value="4Fe4S_Fe_S_CS"/>
</dbReference>
<dbReference type="PROSITE" id="PS00198">
    <property type="entry name" value="4FE4S_FER_1"/>
    <property type="match status" value="2"/>
</dbReference>
<feature type="domain" description="4Fe-4S ferredoxin-type" evidence="4">
    <location>
        <begin position="277"/>
        <end position="310"/>
    </location>
</feature>
<sequence>MDTKKLGFGWMRLPIKDKDDQTSIDYEQLNKMVDTFLERGFNYFDTAYMYHNFVSENALRESLVKRHPRDAYTVADKLPIMLIKEQEELEKVFNEQLDKTGLDYFDYYMIHNLGAGHYELAKKFDAFSFVQNKKAEGKAKKIGFSFHDRADLLDEILTENPEVDFVQLQINYIDWENESIQSRKCYEVAMKHNKPVIIMEPVKGGILSQVPEEVEKLYKNHDSEMSVASWAVRYAASLDNVITVLSGMSSMEQLLDNTGYMKEFKPLFKEELDIIDKAVKIINESITVPCTACNYCVDDCPMNIPIPNYFSLYNAKERFKDKGFNILKVYYGNYTKKFGKASDCIECGKCEKSCPQHIEIIKSLKDVAKAFEV</sequence>
<dbReference type="InterPro" id="IPR036812">
    <property type="entry name" value="NAD(P)_OxRdtase_dom_sf"/>
</dbReference>
<protein>
    <recommendedName>
        <fullName evidence="4">4Fe-4S ferredoxin-type domain-containing protein</fullName>
    </recommendedName>
</protein>
<dbReference type="InterPro" id="IPR017896">
    <property type="entry name" value="4Fe4S_Fe-S-bd"/>
</dbReference>
<evidence type="ECO:0000259" key="4">
    <source>
        <dbReference type="PROSITE" id="PS51379"/>
    </source>
</evidence>
<dbReference type="Pfam" id="PF13187">
    <property type="entry name" value="Fer4_9"/>
    <property type="match status" value="1"/>
</dbReference>
<evidence type="ECO:0000256" key="3">
    <source>
        <dbReference type="ARBA" id="ARBA00023014"/>
    </source>
</evidence>
<dbReference type="GO" id="GO:0046872">
    <property type="term" value="F:metal ion binding"/>
    <property type="evidence" value="ECO:0007669"/>
    <property type="project" value="UniProtKB-KW"/>
</dbReference>
<evidence type="ECO:0000256" key="2">
    <source>
        <dbReference type="ARBA" id="ARBA00023004"/>
    </source>
</evidence>
<dbReference type="SUPFAM" id="SSF54862">
    <property type="entry name" value="4Fe-4S ferredoxins"/>
    <property type="match status" value="1"/>
</dbReference>
<keyword evidence="1" id="KW-0479">Metal-binding</keyword>
<dbReference type="InterPro" id="IPR023210">
    <property type="entry name" value="NADP_OxRdtase_dom"/>
</dbReference>
<dbReference type="AlphaFoldDB" id="A0A1M4T2P7"/>
<gene>
    <name evidence="5" type="ORF">SAMN02746064_00360</name>
</gene>
<dbReference type="Proteomes" id="UP000184251">
    <property type="component" value="Unassembled WGS sequence"/>
</dbReference>
<evidence type="ECO:0000313" key="5">
    <source>
        <dbReference type="EMBL" id="SHE38736.1"/>
    </source>
</evidence>
<dbReference type="Gene3D" id="3.20.20.100">
    <property type="entry name" value="NADP-dependent oxidoreductase domain"/>
    <property type="match status" value="1"/>
</dbReference>
<accession>A0A1M4T2P7</accession>
<dbReference type="EMBL" id="FQTU01000002">
    <property type="protein sequence ID" value="SHE38736.1"/>
    <property type="molecule type" value="Genomic_DNA"/>
</dbReference>
<name>A0A1M4T2P7_9FIRM</name>
<dbReference type="Pfam" id="PF00248">
    <property type="entry name" value="Aldo_ket_red"/>
    <property type="match status" value="1"/>
</dbReference>
<keyword evidence="3" id="KW-0411">Iron-sulfur</keyword>
<dbReference type="RefSeq" id="WP_073269369.1">
    <property type="nucleotide sequence ID" value="NZ_FQTU01000002.1"/>
</dbReference>
<keyword evidence="2" id="KW-0408">Iron</keyword>
<dbReference type="PROSITE" id="PS51379">
    <property type="entry name" value="4FE4S_FER_2"/>
    <property type="match status" value="2"/>
</dbReference>
<dbReference type="CDD" id="cd19096">
    <property type="entry name" value="AKR_Fe-S_oxidoreductase"/>
    <property type="match status" value="1"/>
</dbReference>
<dbReference type="Gene3D" id="3.30.70.20">
    <property type="match status" value="1"/>
</dbReference>